<dbReference type="Gene3D" id="1.20.1250.20">
    <property type="entry name" value="MFS general substrate transporter like domains"/>
    <property type="match status" value="1"/>
</dbReference>
<feature type="transmembrane region" description="Helical" evidence="7">
    <location>
        <begin position="37"/>
        <end position="57"/>
    </location>
</feature>
<feature type="domain" description="Major facilitator superfamily (MFS) profile" evidence="8">
    <location>
        <begin position="1"/>
        <end position="185"/>
    </location>
</feature>
<dbReference type="PANTHER" id="PTHR23513:SF6">
    <property type="entry name" value="MAJOR FACILITATOR SUPERFAMILY ASSOCIATED DOMAIN-CONTAINING PROTEIN"/>
    <property type="match status" value="1"/>
</dbReference>
<evidence type="ECO:0000313" key="9">
    <source>
        <dbReference type="EMBL" id="MEU9578046.1"/>
    </source>
</evidence>
<gene>
    <name evidence="9" type="ORF">AB0D95_12365</name>
</gene>
<dbReference type="CDD" id="cd06173">
    <property type="entry name" value="MFS_MefA_like"/>
    <property type="match status" value="1"/>
</dbReference>
<evidence type="ECO:0000259" key="8">
    <source>
        <dbReference type="PROSITE" id="PS50850"/>
    </source>
</evidence>
<keyword evidence="5 7" id="KW-0472">Membrane</keyword>
<keyword evidence="2" id="KW-1003">Cell membrane</keyword>
<keyword evidence="10" id="KW-1185">Reference proteome</keyword>
<organism evidence="9 10">
    <name type="scientific">Streptomyces chilikensis</name>
    <dbReference type="NCBI Taxonomy" id="1194079"/>
    <lineage>
        <taxon>Bacteria</taxon>
        <taxon>Bacillati</taxon>
        <taxon>Actinomycetota</taxon>
        <taxon>Actinomycetes</taxon>
        <taxon>Kitasatosporales</taxon>
        <taxon>Streptomycetaceae</taxon>
        <taxon>Streptomyces</taxon>
    </lineage>
</organism>
<evidence type="ECO:0000256" key="5">
    <source>
        <dbReference type="ARBA" id="ARBA00023136"/>
    </source>
</evidence>
<sequence length="439" mass="44198">MNHRFRAVASAYAASAYGNYLNLIALSLFSYEVTGTAFGVGAVAALRLVSGFAAGLLAGALSRRAGRRAVMIGADAAQGVAMGVMALCAEDTPLWLLGAAVVVLGAGNTFFTVSLRSAVPVMVGEEARTRANGMLVTGRSLGTVLGFASAAPVIGSGGYALAFTLNGVSFAVSAAVLLALRPHTDRADPPAEAAGGKAGPPPAGGGGGRLKGVVAGLPLLLLGMILLRGIDALASSSHNVALPVVAHATRPAEPAVVMTQFWTAWAAGTVLAHLALKRGRSERAWGERSFVLGTCAMSLSFVAAFLGLPALAWVAAAAAAGFADGWTEIVYTSRLQAVPDRERGRLFGLSAVAEQSGFALGMVAAAAALETWSALAVVAVFHGAAVCAALVLLLCTVRRRGATGSRPSTAGEEDEGEDSHGTRTGAGGLPGSRAGSHGR</sequence>
<evidence type="ECO:0000256" key="3">
    <source>
        <dbReference type="ARBA" id="ARBA00022692"/>
    </source>
</evidence>
<feature type="transmembrane region" description="Helical" evidence="7">
    <location>
        <begin position="136"/>
        <end position="154"/>
    </location>
</feature>
<feature type="transmembrane region" description="Helical" evidence="7">
    <location>
        <begin position="213"/>
        <end position="235"/>
    </location>
</feature>
<dbReference type="InterPro" id="IPR036259">
    <property type="entry name" value="MFS_trans_sf"/>
</dbReference>
<evidence type="ECO:0000256" key="6">
    <source>
        <dbReference type="SAM" id="MobiDB-lite"/>
    </source>
</evidence>
<name>A0ABV3EP96_9ACTN</name>
<feature type="transmembrane region" description="Helical" evidence="7">
    <location>
        <begin position="312"/>
        <end position="334"/>
    </location>
</feature>
<evidence type="ECO:0000256" key="2">
    <source>
        <dbReference type="ARBA" id="ARBA00022475"/>
    </source>
</evidence>
<feature type="transmembrane region" description="Helical" evidence="7">
    <location>
        <begin position="288"/>
        <end position="306"/>
    </location>
</feature>
<feature type="transmembrane region" description="Helical" evidence="7">
    <location>
        <begin position="69"/>
        <end position="87"/>
    </location>
</feature>
<evidence type="ECO:0000256" key="7">
    <source>
        <dbReference type="SAM" id="Phobius"/>
    </source>
</evidence>
<comment type="caution">
    <text evidence="9">The sequence shown here is derived from an EMBL/GenBank/DDBJ whole genome shotgun (WGS) entry which is preliminary data.</text>
</comment>
<feature type="transmembrane region" description="Helical" evidence="7">
    <location>
        <begin position="93"/>
        <end position="115"/>
    </location>
</feature>
<feature type="transmembrane region" description="Helical" evidence="7">
    <location>
        <begin position="375"/>
        <end position="397"/>
    </location>
</feature>
<dbReference type="PANTHER" id="PTHR23513">
    <property type="entry name" value="INTEGRAL MEMBRANE EFFLUX PROTEIN-RELATED"/>
    <property type="match status" value="1"/>
</dbReference>
<feature type="transmembrane region" description="Helical" evidence="7">
    <location>
        <begin position="255"/>
        <end position="276"/>
    </location>
</feature>
<feature type="transmembrane region" description="Helical" evidence="7">
    <location>
        <begin position="160"/>
        <end position="180"/>
    </location>
</feature>
<evidence type="ECO:0000256" key="1">
    <source>
        <dbReference type="ARBA" id="ARBA00004651"/>
    </source>
</evidence>
<evidence type="ECO:0000256" key="4">
    <source>
        <dbReference type="ARBA" id="ARBA00022989"/>
    </source>
</evidence>
<keyword evidence="4 7" id="KW-1133">Transmembrane helix</keyword>
<protein>
    <submittedName>
        <fullName evidence="9">MFS transporter</fullName>
    </submittedName>
</protein>
<evidence type="ECO:0000313" key="10">
    <source>
        <dbReference type="Proteomes" id="UP001551584"/>
    </source>
</evidence>
<feature type="transmembrane region" description="Helical" evidence="7">
    <location>
        <begin position="12"/>
        <end position="31"/>
    </location>
</feature>
<feature type="transmembrane region" description="Helical" evidence="7">
    <location>
        <begin position="346"/>
        <end position="369"/>
    </location>
</feature>
<reference evidence="9 10" key="1">
    <citation type="submission" date="2024-06" db="EMBL/GenBank/DDBJ databases">
        <title>The Natural Products Discovery Center: Release of the First 8490 Sequenced Strains for Exploring Actinobacteria Biosynthetic Diversity.</title>
        <authorList>
            <person name="Kalkreuter E."/>
            <person name="Kautsar S.A."/>
            <person name="Yang D."/>
            <person name="Bader C.D."/>
            <person name="Teijaro C.N."/>
            <person name="Fluegel L."/>
            <person name="Davis C.M."/>
            <person name="Simpson J.R."/>
            <person name="Lauterbach L."/>
            <person name="Steele A.D."/>
            <person name="Gui C."/>
            <person name="Meng S."/>
            <person name="Li G."/>
            <person name="Viehrig K."/>
            <person name="Ye F."/>
            <person name="Su P."/>
            <person name="Kiefer A.F."/>
            <person name="Nichols A."/>
            <person name="Cepeda A.J."/>
            <person name="Yan W."/>
            <person name="Fan B."/>
            <person name="Jiang Y."/>
            <person name="Adhikari A."/>
            <person name="Zheng C.-J."/>
            <person name="Schuster L."/>
            <person name="Cowan T.M."/>
            <person name="Smanski M.J."/>
            <person name="Chevrette M.G."/>
            <person name="De Carvalho L.P.S."/>
            <person name="Shen B."/>
        </authorList>
    </citation>
    <scope>NUCLEOTIDE SEQUENCE [LARGE SCALE GENOMIC DNA]</scope>
    <source>
        <strain evidence="9 10">NPDC048117</strain>
    </source>
</reference>
<dbReference type="RefSeq" id="WP_280869614.1">
    <property type="nucleotide sequence ID" value="NZ_JBEZNA010000022.1"/>
</dbReference>
<feature type="region of interest" description="Disordered" evidence="6">
    <location>
        <begin position="402"/>
        <end position="439"/>
    </location>
</feature>
<dbReference type="InterPro" id="IPR011701">
    <property type="entry name" value="MFS"/>
</dbReference>
<dbReference type="PROSITE" id="PS50850">
    <property type="entry name" value="MFS"/>
    <property type="match status" value="1"/>
</dbReference>
<dbReference type="SUPFAM" id="SSF103473">
    <property type="entry name" value="MFS general substrate transporter"/>
    <property type="match status" value="1"/>
</dbReference>
<dbReference type="InterPro" id="IPR020846">
    <property type="entry name" value="MFS_dom"/>
</dbReference>
<proteinExistence type="predicted"/>
<dbReference type="Proteomes" id="UP001551584">
    <property type="component" value="Unassembled WGS sequence"/>
</dbReference>
<dbReference type="Pfam" id="PF07690">
    <property type="entry name" value="MFS_1"/>
    <property type="match status" value="1"/>
</dbReference>
<dbReference type="EMBL" id="JBEZNA010000022">
    <property type="protein sequence ID" value="MEU9578046.1"/>
    <property type="molecule type" value="Genomic_DNA"/>
</dbReference>
<accession>A0ABV3EP96</accession>
<keyword evidence="3 7" id="KW-0812">Transmembrane</keyword>
<comment type="subcellular location">
    <subcellularLocation>
        <location evidence="1">Cell membrane</location>
        <topology evidence="1">Multi-pass membrane protein</topology>
    </subcellularLocation>
</comment>